<evidence type="ECO:0000313" key="1">
    <source>
        <dbReference type="EMBL" id="BAU98682.1"/>
    </source>
</evidence>
<name>A0A173LV21_9MICO</name>
<dbReference type="Proteomes" id="UP000243847">
    <property type="component" value="Chromosome sequence1"/>
</dbReference>
<protein>
    <submittedName>
        <fullName evidence="1">Uncharacterized protein</fullName>
    </submittedName>
</protein>
<sequence length="213" mass="24415">MWITPADSQLRFLPSLTMTLDNLFHDLESQLERELDAEVLNRLEDEERERRSKLTLRDRLIALQGTQEKITISLNMKDGREISGSIKNVGKDWTALEVEYPQELQGALIIALQAVRSLRIPNELERFSLGNQVGEVTDSALEALSSRPRLAQKVNLAFVMRDIGRRRKPVYLYTVAETFRGTIDHVGHDHLDLRTSQGMIICAMNEVLYVRIE</sequence>
<dbReference type="KEGG" id="amin:AUMI_11400"/>
<proteinExistence type="predicted"/>
<dbReference type="RefSeq" id="WP_148664030.1">
    <property type="nucleotide sequence ID" value="NZ_AP017457.1"/>
</dbReference>
<gene>
    <name evidence="1" type="ORF">AUMI_11400</name>
</gene>
<dbReference type="EMBL" id="AP017457">
    <property type="protein sequence ID" value="BAU98682.1"/>
    <property type="molecule type" value="Genomic_DNA"/>
</dbReference>
<evidence type="ECO:0000313" key="2">
    <source>
        <dbReference type="Proteomes" id="UP000243847"/>
    </source>
</evidence>
<dbReference type="GeneID" id="80451323"/>
<dbReference type="AlphaFoldDB" id="A0A173LV21"/>
<accession>A0A173LV21</accession>
<reference evidence="1 2" key="1">
    <citation type="journal article" date="2016" name="Genome Announc.">
        <title>Complete Genome Sequence of Aurantimicrobium minutum Type Strain KNCT, a Planktonic Ultramicrobacterium Isolated from River Water.</title>
        <authorList>
            <person name="Nakai R."/>
            <person name="Fujisawa T."/>
            <person name="Nakamura Y."/>
            <person name="Nishide H."/>
            <person name="Uchiyama I."/>
            <person name="Baba T."/>
            <person name="Toyoda A."/>
            <person name="Fujiyama A."/>
            <person name="Naganuma T."/>
            <person name="Niki H."/>
        </authorList>
    </citation>
    <scope>NUCLEOTIDE SEQUENCE [LARGE SCALE GENOMIC DNA]</scope>
    <source>
        <strain evidence="1 2">KNC</strain>
    </source>
</reference>
<organism evidence="1 2">
    <name type="scientific">Aurantimicrobium minutum</name>
    <dbReference type="NCBI Taxonomy" id="708131"/>
    <lineage>
        <taxon>Bacteria</taxon>
        <taxon>Bacillati</taxon>
        <taxon>Actinomycetota</taxon>
        <taxon>Actinomycetes</taxon>
        <taxon>Micrococcales</taxon>
        <taxon>Microbacteriaceae</taxon>
        <taxon>Aurantimicrobium</taxon>
    </lineage>
</organism>
<dbReference type="OrthoDB" id="3827359at2"/>